<dbReference type="EMBL" id="MU167338">
    <property type="protein sequence ID" value="KAG0142774.1"/>
    <property type="molecule type" value="Genomic_DNA"/>
</dbReference>
<protein>
    <submittedName>
        <fullName evidence="1">Uncharacterized protein</fullName>
    </submittedName>
</protein>
<reference evidence="1" key="1">
    <citation type="submission" date="2013-11" db="EMBL/GenBank/DDBJ databases">
        <title>Genome sequence of the fusiform rust pathogen reveals effectors for host alternation and coevolution with pine.</title>
        <authorList>
            <consortium name="DOE Joint Genome Institute"/>
            <person name="Smith K."/>
            <person name="Pendleton A."/>
            <person name="Kubisiak T."/>
            <person name="Anderson C."/>
            <person name="Salamov A."/>
            <person name="Aerts A."/>
            <person name="Riley R."/>
            <person name="Clum A."/>
            <person name="Lindquist E."/>
            <person name="Ence D."/>
            <person name="Campbell M."/>
            <person name="Kronenberg Z."/>
            <person name="Feau N."/>
            <person name="Dhillon B."/>
            <person name="Hamelin R."/>
            <person name="Burleigh J."/>
            <person name="Smith J."/>
            <person name="Yandell M."/>
            <person name="Nelson C."/>
            <person name="Grigoriev I."/>
            <person name="Davis J."/>
        </authorList>
    </citation>
    <scope>NUCLEOTIDE SEQUENCE</scope>
    <source>
        <strain evidence="1">G11</strain>
    </source>
</reference>
<keyword evidence="2" id="KW-1185">Reference proteome</keyword>
<dbReference type="AlphaFoldDB" id="A0A9P6NEP0"/>
<sequence length="255" mass="29044">MKNKWEEKSVDALLIGKVDAGYYPIRLTVSEAIKHGRTQIKELRAPPPFVTPISTARFLSSRPETLDWNASRHNFQRTILRSFAHSLRSAKVCVFDGSIEEKAIRKFSQPMLSGCVITSNLVTEHDSFLKGNIIQLDLYDNIETINAKISAALVDEHELQRKASACLAYARQYLTGIKELDLLIDLSQRYRKGQRGYVFPYGFTARCRRYHQTDDGELQFVPSWCRSSDRAGGFGRGDRTFIQPGEYHWTGPDPP</sequence>
<evidence type="ECO:0000313" key="1">
    <source>
        <dbReference type="EMBL" id="KAG0142774.1"/>
    </source>
</evidence>
<evidence type="ECO:0000313" key="2">
    <source>
        <dbReference type="Proteomes" id="UP000886653"/>
    </source>
</evidence>
<name>A0A9P6NEP0_9BASI</name>
<dbReference type="OrthoDB" id="3338772at2759"/>
<proteinExistence type="predicted"/>
<organism evidence="1 2">
    <name type="scientific">Cronartium quercuum f. sp. fusiforme G11</name>
    <dbReference type="NCBI Taxonomy" id="708437"/>
    <lineage>
        <taxon>Eukaryota</taxon>
        <taxon>Fungi</taxon>
        <taxon>Dikarya</taxon>
        <taxon>Basidiomycota</taxon>
        <taxon>Pucciniomycotina</taxon>
        <taxon>Pucciniomycetes</taxon>
        <taxon>Pucciniales</taxon>
        <taxon>Coleosporiaceae</taxon>
        <taxon>Cronartium</taxon>
    </lineage>
</organism>
<gene>
    <name evidence="1" type="ORF">CROQUDRAFT_49780</name>
</gene>
<accession>A0A9P6NEP0</accession>
<comment type="caution">
    <text evidence="1">The sequence shown here is derived from an EMBL/GenBank/DDBJ whole genome shotgun (WGS) entry which is preliminary data.</text>
</comment>
<dbReference type="Proteomes" id="UP000886653">
    <property type="component" value="Unassembled WGS sequence"/>
</dbReference>